<dbReference type="eggNOG" id="COG4416">
    <property type="taxonomic scope" value="Bacteria"/>
</dbReference>
<evidence type="ECO:0000313" key="3">
    <source>
        <dbReference type="Proteomes" id="UP000000814"/>
    </source>
</evidence>
<keyword evidence="1" id="KW-0812">Transmembrane</keyword>
<gene>
    <name evidence="2" type="ordered locus">CA_C1609</name>
</gene>
<keyword evidence="1" id="KW-1133">Transmembrane helix</keyword>
<dbReference type="EMBL" id="AE001437">
    <property type="protein sequence ID" value="AAK79576.1"/>
    <property type="molecule type" value="Genomic_DNA"/>
</dbReference>
<protein>
    <submittedName>
        <fullName evidence="2">Zn-finger containing protein</fullName>
    </submittedName>
</protein>
<dbReference type="PATRIC" id="fig|272562.8.peg.1808"/>
<dbReference type="PIR" id="E97098">
    <property type="entry name" value="E97098"/>
</dbReference>
<evidence type="ECO:0000256" key="1">
    <source>
        <dbReference type="SAM" id="Phobius"/>
    </source>
</evidence>
<accession>Q97IN1</accession>
<dbReference type="HOGENOM" id="CLU_133627_0_0_9"/>
<keyword evidence="3" id="KW-1185">Reference proteome</keyword>
<dbReference type="GeneID" id="44998107"/>
<dbReference type="KEGG" id="cac:CA_C1609"/>
<dbReference type="Proteomes" id="UP000000814">
    <property type="component" value="Chromosome"/>
</dbReference>
<keyword evidence="1" id="KW-0472">Membrane</keyword>
<feature type="transmembrane region" description="Helical" evidence="1">
    <location>
        <begin position="20"/>
        <end position="47"/>
    </location>
</feature>
<name>Q97IN1_CLOAB</name>
<dbReference type="OrthoDB" id="3174166at2"/>
<dbReference type="Gene3D" id="2.20.28.160">
    <property type="match status" value="1"/>
</dbReference>
<dbReference type="AlphaFoldDB" id="Q97IN1"/>
<sequence>MNKYTRYFKDSYGWDKLSTYLSIIGLLLMLSKYSSLFGLMLIAAATFRSISKNKYKRYRELQAFEDFSLIFRQRIYRLKQNLYSFRNYKTFKCPNCSQKLRVPRKQGKIVVTCKKCGTEFKKKS</sequence>
<dbReference type="STRING" id="272562.CA_C1609"/>
<reference evidence="2 3" key="1">
    <citation type="journal article" date="2001" name="J. Bacteriol.">
        <title>Genome sequence and comparative analysis of the solvent-producing bacterium Clostridium acetobutylicum.</title>
        <authorList>
            <person name="Nolling J."/>
            <person name="Breton G."/>
            <person name="Omelchenko M.V."/>
            <person name="Makarova K.S."/>
            <person name="Zeng Q."/>
            <person name="Gibson R."/>
            <person name="Lee H.M."/>
            <person name="Dubois J."/>
            <person name="Qiu D."/>
            <person name="Hitti J."/>
            <person name="Wolf Y.I."/>
            <person name="Tatusov R.L."/>
            <person name="Sabathe F."/>
            <person name="Doucette-Stamm L."/>
            <person name="Soucaille P."/>
            <person name="Daly M.J."/>
            <person name="Bennett G.N."/>
            <person name="Koonin E.V."/>
            <person name="Smith D.R."/>
        </authorList>
    </citation>
    <scope>NUCLEOTIDE SEQUENCE [LARGE SCALE GENOMIC DNA]</scope>
    <source>
        <strain evidence="3">ATCC 824 / DSM 792 / JCM 1419 / LMG 5710 / VKM B-1787</strain>
    </source>
</reference>
<proteinExistence type="predicted"/>
<organism evidence="2 3">
    <name type="scientific">Clostridium acetobutylicum (strain ATCC 824 / DSM 792 / JCM 1419 / IAM 19013 / LMG 5710 / NBRC 13948 / NRRL B-527 / VKM B-1787 / 2291 / W)</name>
    <dbReference type="NCBI Taxonomy" id="272562"/>
    <lineage>
        <taxon>Bacteria</taxon>
        <taxon>Bacillati</taxon>
        <taxon>Bacillota</taxon>
        <taxon>Clostridia</taxon>
        <taxon>Eubacteriales</taxon>
        <taxon>Clostridiaceae</taxon>
        <taxon>Clostridium</taxon>
    </lineage>
</organism>
<dbReference type="RefSeq" id="WP_010964917.1">
    <property type="nucleotide sequence ID" value="NC_003030.1"/>
</dbReference>
<evidence type="ECO:0000313" key="2">
    <source>
        <dbReference type="EMBL" id="AAK79576.1"/>
    </source>
</evidence>